<feature type="region of interest" description="Disordered" evidence="1">
    <location>
        <begin position="105"/>
        <end position="136"/>
    </location>
</feature>
<feature type="compositionally biased region" description="Basic and acidic residues" evidence="1">
    <location>
        <begin position="76"/>
        <end position="86"/>
    </location>
</feature>
<feature type="compositionally biased region" description="Acidic residues" evidence="1">
    <location>
        <begin position="40"/>
        <end position="70"/>
    </location>
</feature>
<feature type="region of interest" description="Disordered" evidence="1">
    <location>
        <begin position="203"/>
        <end position="248"/>
    </location>
</feature>
<dbReference type="Proteomes" id="UP000629619">
    <property type="component" value="Unassembled WGS sequence"/>
</dbReference>
<organism evidence="2 3">
    <name type="scientific">Actinoplanes siamensis</name>
    <dbReference type="NCBI Taxonomy" id="1223317"/>
    <lineage>
        <taxon>Bacteria</taxon>
        <taxon>Bacillati</taxon>
        <taxon>Actinomycetota</taxon>
        <taxon>Actinomycetes</taxon>
        <taxon>Micromonosporales</taxon>
        <taxon>Micromonosporaceae</taxon>
        <taxon>Actinoplanes</taxon>
    </lineage>
</organism>
<feature type="region of interest" description="Disordered" evidence="1">
    <location>
        <begin position="31"/>
        <end position="89"/>
    </location>
</feature>
<proteinExistence type="predicted"/>
<dbReference type="AlphaFoldDB" id="A0A919NCM4"/>
<evidence type="ECO:0000313" key="2">
    <source>
        <dbReference type="EMBL" id="GIF08666.1"/>
    </source>
</evidence>
<keyword evidence="3" id="KW-1185">Reference proteome</keyword>
<sequence>MKIHLPVHGPDLPVHPYTGLTALALRRNGAPIWPIKGGAPDDDEGGEDDGQADDSENGGADQDEADDELGDAGKQAIDRMKAERNAARKGLRGWTALAREFGAKTPDEVRNLLKGKKSDGGDVPDPEQIRREARAEAEREIARDRLLDKIEAKASGRFADPADAAALLLREGDPEDFLDGTKVDADAITEALEDLLERKPYLASKAADTRQRQLKPDKSQGNRGTARPSANDRAAKRLERLGITKPSS</sequence>
<evidence type="ECO:0000256" key="1">
    <source>
        <dbReference type="SAM" id="MobiDB-lite"/>
    </source>
</evidence>
<feature type="compositionally biased region" description="Basic and acidic residues" evidence="1">
    <location>
        <begin position="233"/>
        <end position="242"/>
    </location>
</feature>
<dbReference type="RefSeq" id="WP_203684016.1">
    <property type="nucleotide sequence ID" value="NZ_BOMW01000066.1"/>
</dbReference>
<name>A0A919NCM4_9ACTN</name>
<evidence type="ECO:0000313" key="3">
    <source>
        <dbReference type="Proteomes" id="UP000629619"/>
    </source>
</evidence>
<comment type="caution">
    <text evidence="2">The sequence shown here is derived from an EMBL/GenBank/DDBJ whole genome shotgun (WGS) entry which is preliminary data.</text>
</comment>
<reference evidence="2" key="1">
    <citation type="submission" date="2021-01" db="EMBL/GenBank/DDBJ databases">
        <title>Whole genome shotgun sequence of Actinoplanes siamensis NBRC 109076.</title>
        <authorList>
            <person name="Komaki H."/>
            <person name="Tamura T."/>
        </authorList>
    </citation>
    <scope>NUCLEOTIDE SEQUENCE</scope>
    <source>
        <strain evidence="2">NBRC 109076</strain>
    </source>
</reference>
<accession>A0A919NCM4</accession>
<dbReference type="EMBL" id="BOMW01000066">
    <property type="protein sequence ID" value="GIF08666.1"/>
    <property type="molecule type" value="Genomic_DNA"/>
</dbReference>
<feature type="compositionally biased region" description="Basic and acidic residues" evidence="1">
    <location>
        <begin position="105"/>
        <end position="120"/>
    </location>
</feature>
<feature type="compositionally biased region" description="Basic and acidic residues" evidence="1">
    <location>
        <begin position="207"/>
        <end position="220"/>
    </location>
</feature>
<protein>
    <submittedName>
        <fullName evidence="2">Uncharacterized protein</fullName>
    </submittedName>
</protein>
<gene>
    <name evidence="2" type="ORF">Asi03nite_62040</name>
</gene>
<feature type="compositionally biased region" description="Basic and acidic residues" evidence="1">
    <location>
        <begin position="127"/>
        <end position="136"/>
    </location>
</feature>